<evidence type="ECO:0000313" key="1">
    <source>
        <dbReference type="EMBL" id="QHT78724.1"/>
    </source>
</evidence>
<protein>
    <submittedName>
        <fullName evidence="1">Uncharacterized protein</fullName>
    </submittedName>
</protein>
<proteinExistence type="predicted"/>
<sequence>MTHRYNLRSKKNIIIDNIIPKEKIDNKILDNDTIQRDDIIYGDFNEALCSNTFKEDLINFITKWRELLPNITDKMVENVKKTDYIKKPYDYFQINTQIFEKLKEQSIVYLLDNKKLLNKKDYDSIKTVFTRNIFNEEITNLVIKNTCKHRQLEYAKHLKEKIHKITLDNLKNQLFYY</sequence>
<dbReference type="AlphaFoldDB" id="A0A6C0HE64"/>
<accession>A0A6C0HE64</accession>
<name>A0A6C0HE64_9ZZZZ</name>
<reference evidence="1" key="1">
    <citation type="journal article" date="2020" name="Nature">
        <title>Giant virus diversity and host interactions through global metagenomics.</title>
        <authorList>
            <person name="Schulz F."/>
            <person name="Roux S."/>
            <person name="Paez-Espino D."/>
            <person name="Jungbluth S."/>
            <person name="Walsh D.A."/>
            <person name="Denef V.J."/>
            <person name="McMahon K.D."/>
            <person name="Konstantinidis K.T."/>
            <person name="Eloe-Fadrosh E.A."/>
            <person name="Kyrpides N.C."/>
            <person name="Woyke T."/>
        </authorList>
    </citation>
    <scope>NUCLEOTIDE SEQUENCE</scope>
    <source>
        <strain evidence="1">GVMAG-M-3300023179-92</strain>
    </source>
</reference>
<dbReference type="EMBL" id="MN739936">
    <property type="protein sequence ID" value="QHT78724.1"/>
    <property type="molecule type" value="Genomic_DNA"/>
</dbReference>
<organism evidence="1">
    <name type="scientific">viral metagenome</name>
    <dbReference type="NCBI Taxonomy" id="1070528"/>
    <lineage>
        <taxon>unclassified sequences</taxon>
        <taxon>metagenomes</taxon>
        <taxon>organismal metagenomes</taxon>
    </lineage>
</organism>